<proteinExistence type="predicted"/>
<accession>A0A0K0DKV5</accession>
<organism evidence="3 4">
    <name type="scientific">Angiostrongylus cantonensis</name>
    <name type="common">Rat lungworm</name>
    <dbReference type="NCBI Taxonomy" id="6313"/>
    <lineage>
        <taxon>Eukaryota</taxon>
        <taxon>Metazoa</taxon>
        <taxon>Ecdysozoa</taxon>
        <taxon>Nematoda</taxon>
        <taxon>Chromadorea</taxon>
        <taxon>Rhabditida</taxon>
        <taxon>Rhabditina</taxon>
        <taxon>Rhabditomorpha</taxon>
        <taxon>Strongyloidea</taxon>
        <taxon>Metastrongylidae</taxon>
        <taxon>Angiostrongylus</taxon>
    </lineage>
</organism>
<name>A0A0K0DKV5_ANGCA</name>
<feature type="domain" description="MSP" evidence="2">
    <location>
        <begin position="129"/>
        <end position="213"/>
    </location>
</feature>
<dbReference type="InterPro" id="IPR008962">
    <property type="entry name" value="PapD-like_sf"/>
</dbReference>
<dbReference type="WBParaSite" id="ACAC_0001217201-mRNA-1">
    <property type="protein sequence ID" value="ACAC_0001217201-mRNA-1"/>
    <property type="gene ID" value="ACAC_0001217201"/>
</dbReference>
<feature type="region of interest" description="Disordered" evidence="1">
    <location>
        <begin position="65"/>
        <end position="84"/>
    </location>
</feature>
<dbReference type="Gene3D" id="2.60.40.10">
    <property type="entry name" value="Immunoglobulins"/>
    <property type="match status" value="1"/>
</dbReference>
<keyword evidence="3" id="KW-1185">Reference proteome</keyword>
<evidence type="ECO:0000313" key="3">
    <source>
        <dbReference type="Proteomes" id="UP000035642"/>
    </source>
</evidence>
<dbReference type="InterPro" id="IPR013783">
    <property type="entry name" value="Ig-like_fold"/>
</dbReference>
<dbReference type="AlphaFoldDB" id="A0A0K0DKV5"/>
<dbReference type="PROSITE" id="PS50202">
    <property type="entry name" value="MSP"/>
    <property type="match status" value="1"/>
</dbReference>
<evidence type="ECO:0000259" key="2">
    <source>
        <dbReference type="PROSITE" id="PS50202"/>
    </source>
</evidence>
<protein>
    <submittedName>
        <fullName evidence="4">MSP domain-containing protein</fullName>
    </submittedName>
</protein>
<evidence type="ECO:0000256" key="1">
    <source>
        <dbReference type="SAM" id="MobiDB-lite"/>
    </source>
</evidence>
<dbReference type="Proteomes" id="UP000035642">
    <property type="component" value="Unassembled WGS sequence"/>
</dbReference>
<feature type="compositionally biased region" description="Polar residues" evidence="1">
    <location>
        <begin position="65"/>
        <end position="79"/>
    </location>
</feature>
<reference evidence="3" key="1">
    <citation type="submission" date="2012-09" db="EMBL/GenBank/DDBJ databases">
        <authorList>
            <person name="Martin A.A."/>
        </authorList>
    </citation>
    <scope>NUCLEOTIDE SEQUENCE</scope>
</reference>
<evidence type="ECO:0000313" key="4">
    <source>
        <dbReference type="WBParaSite" id="ACAC_0001217201-mRNA-1"/>
    </source>
</evidence>
<dbReference type="SUPFAM" id="SSF49354">
    <property type="entry name" value="PapD-like"/>
    <property type="match status" value="1"/>
</dbReference>
<reference evidence="4" key="2">
    <citation type="submission" date="2017-02" db="UniProtKB">
        <authorList>
            <consortium name="WormBaseParasite"/>
        </authorList>
    </citation>
    <scope>IDENTIFICATION</scope>
</reference>
<dbReference type="InterPro" id="IPR000535">
    <property type="entry name" value="MSP_dom"/>
</dbReference>
<sequence>MNENDCFLSRNKIQDDTLNHHLAQNPERAMDNTQKDVLIEENATSYRTLETYCDGTICPPQSWDDSTASANHSPSSRNDCSPMATDVDVNTDDCQLSEYTWMNSFDTADDQEVSIMSFAVFAPEPNGEDLITNPMCTQLIYSEFQLEFPRFGRRRCRKITMSNVSQRRILWKLRSNIAHFLLATPTGGILEAGEHEYVKVAMNDNCIESGKVL</sequence>